<name>A0ABQ8CLA7_BRANA</name>
<keyword evidence="1" id="KW-0472">Membrane</keyword>
<keyword evidence="1" id="KW-1133">Transmembrane helix</keyword>
<evidence type="ECO:0000256" key="1">
    <source>
        <dbReference type="SAM" id="Phobius"/>
    </source>
</evidence>
<accession>A0ABQ8CLA7</accession>
<evidence type="ECO:0000313" key="3">
    <source>
        <dbReference type="Proteomes" id="UP000824890"/>
    </source>
</evidence>
<protein>
    <submittedName>
        <fullName evidence="2">Uncharacterized protein</fullName>
    </submittedName>
</protein>
<comment type="caution">
    <text evidence="2">The sequence shown here is derived from an EMBL/GenBank/DDBJ whole genome shotgun (WGS) entry which is preliminary data.</text>
</comment>
<sequence>MPLTTKILTSHDYGLLVDKVRGRMFCWSNNSLSYSGRLQLIKFIISIIVNFWNGFTYPNSQSKNGGGGGGVRKLWDSSARAFSLSLISLLLFGLAGSNIIYFGTTLFGRFEMILKDLGYSLSCRKEGRMIDIIGDVGTTYLGVARHAKIRDAITLEGWCISGKRSRTFHDLNNNIHAIDVPHDGKGDDIVLWKHGVEDYHTNFSASRT</sequence>
<keyword evidence="1" id="KW-0812">Transmembrane</keyword>
<keyword evidence="3" id="KW-1185">Reference proteome</keyword>
<dbReference type="EMBL" id="JAGKQM010000007">
    <property type="protein sequence ID" value="KAH0917831.1"/>
    <property type="molecule type" value="Genomic_DNA"/>
</dbReference>
<evidence type="ECO:0000313" key="2">
    <source>
        <dbReference type="EMBL" id="KAH0917831.1"/>
    </source>
</evidence>
<dbReference type="Proteomes" id="UP000824890">
    <property type="component" value="Unassembled WGS sequence"/>
</dbReference>
<feature type="transmembrane region" description="Helical" evidence="1">
    <location>
        <begin position="78"/>
        <end position="102"/>
    </location>
</feature>
<reference evidence="2 3" key="1">
    <citation type="submission" date="2021-05" db="EMBL/GenBank/DDBJ databases">
        <title>Genome Assembly of Synthetic Allotetraploid Brassica napus Reveals Homoeologous Exchanges between Subgenomes.</title>
        <authorList>
            <person name="Davis J.T."/>
        </authorList>
    </citation>
    <scope>NUCLEOTIDE SEQUENCE [LARGE SCALE GENOMIC DNA]</scope>
    <source>
        <strain evidence="3">cv. Da-Ae</strain>
        <tissue evidence="2">Seedling</tissue>
    </source>
</reference>
<organism evidence="2 3">
    <name type="scientific">Brassica napus</name>
    <name type="common">Rape</name>
    <dbReference type="NCBI Taxonomy" id="3708"/>
    <lineage>
        <taxon>Eukaryota</taxon>
        <taxon>Viridiplantae</taxon>
        <taxon>Streptophyta</taxon>
        <taxon>Embryophyta</taxon>
        <taxon>Tracheophyta</taxon>
        <taxon>Spermatophyta</taxon>
        <taxon>Magnoliopsida</taxon>
        <taxon>eudicotyledons</taxon>
        <taxon>Gunneridae</taxon>
        <taxon>Pentapetalae</taxon>
        <taxon>rosids</taxon>
        <taxon>malvids</taxon>
        <taxon>Brassicales</taxon>
        <taxon>Brassicaceae</taxon>
        <taxon>Brassiceae</taxon>
        <taxon>Brassica</taxon>
    </lineage>
</organism>
<gene>
    <name evidence="2" type="ORF">HID58_025491</name>
</gene>
<proteinExistence type="predicted"/>